<keyword evidence="3" id="KW-1185">Reference proteome</keyword>
<evidence type="ECO:0000313" key="2">
    <source>
        <dbReference type="EMBL" id="EMD41152.1"/>
    </source>
</evidence>
<dbReference type="InterPro" id="IPR036020">
    <property type="entry name" value="WW_dom_sf"/>
</dbReference>
<dbReference type="OrthoDB" id="2367685at2759"/>
<name>M2RRT4_CERS8</name>
<evidence type="ECO:0000256" key="1">
    <source>
        <dbReference type="SAM" id="MobiDB-lite"/>
    </source>
</evidence>
<dbReference type="HOGENOM" id="CLU_091402_1_0_1"/>
<gene>
    <name evidence="2" type="ORF">CERSUDRAFT_121695</name>
</gene>
<evidence type="ECO:0000313" key="3">
    <source>
        <dbReference type="Proteomes" id="UP000016930"/>
    </source>
</evidence>
<feature type="compositionally biased region" description="Pro residues" evidence="1">
    <location>
        <begin position="85"/>
        <end position="96"/>
    </location>
</feature>
<dbReference type="EMBL" id="KB445792">
    <property type="protein sequence ID" value="EMD41152.1"/>
    <property type="molecule type" value="Genomic_DNA"/>
</dbReference>
<feature type="region of interest" description="Disordered" evidence="1">
    <location>
        <begin position="30"/>
        <end position="158"/>
    </location>
</feature>
<proteinExistence type="predicted"/>
<dbReference type="STRING" id="914234.M2RRT4"/>
<dbReference type="Proteomes" id="UP000016930">
    <property type="component" value="Unassembled WGS sequence"/>
</dbReference>
<dbReference type="SUPFAM" id="SSF51045">
    <property type="entry name" value="WW domain"/>
    <property type="match status" value="1"/>
</dbReference>
<organism evidence="2 3">
    <name type="scientific">Ceriporiopsis subvermispora (strain B)</name>
    <name type="common">White-rot fungus</name>
    <name type="synonym">Gelatoporia subvermispora</name>
    <dbReference type="NCBI Taxonomy" id="914234"/>
    <lineage>
        <taxon>Eukaryota</taxon>
        <taxon>Fungi</taxon>
        <taxon>Dikarya</taxon>
        <taxon>Basidiomycota</taxon>
        <taxon>Agaricomycotina</taxon>
        <taxon>Agaricomycetes</taxon>
        <taxon>Polyporales</taxon>
        <taxon>Gelatoporiaceae</taxon>
        <taxon>Gelatoporia</taxon>
    </lineage>
</organism>
<dbReference type="AlphaFoldDB" id="M2RRT4"/>
<accession>M2RRT4</accession>
<feature type="compositionally biased region" description="Pro residues" evidence="1">
    <location>
        <begin position="127"/>
        <end position="141"/>
    </location>
</feature>
<sequence length="232" mass="25271">MSEPQNPDRRELPPGWISQYDSNYKAWFYVNTRDDPPRPSWVHPLGPPRPTSSSSYRPPAGPPPPDRPYDGDRGYSPQPQRAYSPQPPRAYSPNPPQQQDRGFYAPSYGQPQGGYNLAPPQQYGGYAPPPPAAGYGQPPPQVVYAPTTIYENGPPRPNYYQPPPQQVVEVIEVDRPRHHFGGGGLGLGLAAGGVGLLGGALIADAIVDDRIDNQLAFDQGFIDGEIADGGFW</sequence>
<reference evidence="2 3" key="1">
    <citation type="journal article" date="2012" name="Proc. Natl. Acad. Sci. U.S.A.">
        <title>Comparative genomics of Ceriporiopsis subvermispora and Phanerochaete chrysosporium provide insight into selective ligninolysis.</title>
        <authorList>
            <person name="Fernandez-Fueyo E."/>
            <person name="Ruiz-Duenas F.J."/>
            <person name="Ferreira P."/>
            <person name="Floudas D."/>
            <person name="Hibbett D.S."/>
            <person name="Canessa P."/>
            <person name="Larrondo L.F."/>
            <person name="James T.Y."/>
            <person name="Seelenfreund D."/>
            <person name="Lobos S."/>
            <person name="Polanco R."/>
            <person name="Tello M."/>
            <person name="Honda Y."/>
            <person name="Watanabe T."/>
            <person name="Watanabe T."/>
            <person name="Ryu J.S."/>
            <person name="Kubicek C.P."/>
            <person name="Schmoll M."/>
            <person name="Gaskell J."/>
            <person name="Hammel K.E."/>
            <person name="St John F.J."/>
            <person name="Vanden Wymelenberg A."/>
            <person name="Sabat G."/>
            <person name="Splinter BonDurant S."/>
            <person name="Syed K."/>
            <person name="Yadav J.S."/>
            <person name="Doddapaneni H."/>
            <person name="Subramanian V."/>
            <person name="Lavin J.L."/>
            <person name="Oguiza J.A."/>
            <person name="Perez G."/>
            <person name="Pisabarro A.G."/>
            <person name="Ramirez L."/>
            <person name="Santoyo F."/>
            <person name="Master E."/>
            <person name="Coutinho P.M."/>
            <person name="Henrissat B."/>
            <person name="Lombard V."/>
            <person name="Magnuson J.K."/>
            <person name="Kuees U."/>
            <person name="Hori C."/>
            <person name="Igarashi K."/>
            <person name="Samejima M."/>
            <person name="Held B.W."/>
            <person name="Barry K.W."/>
            <person name="LaButti K.M."/>
            <person name="Lapidus A."/>
            <person name="Lindquist E.A."/>
            <person name="Lucas S.M."/>
            <person name="Riley R."/>
            <person name="Salamov A.A."/>
            <person name="Hoffmeister D."/>
            <person name="Schwenk D."/>
            <person name="Hadar Y."/>
            <person name="Yarden O."/>
            <person name="de Vries R.P."/>
            <person name="Wiebenga A."/>
            <person name="Stenlid J."/>
            <person name="Eastwood D."/>
            <person name="Grigoriev I.V."/>
            <person name="Berka R.M."/>
            <person name="Blanchette R.A."/>
            <person name="Kersten P."/>
            <person name="Martinez A.T."/>
            <person name="Vicuna R."/>
            <person name="Cullen D."/>
        </authorList>
    </citation>
    <scope>NUCLEOTIDE SEQUENCE [LARGE SCALE GENOMIC DNA]</scope>
    <source>
        <strain evidence="2 3">B</strain>
    </source>
</reference>
<protein>
    <submittedName>
        <fullName evidence="2">Uncharacterized protein</fullName>
    </submittedName>
</protein>